<dbReference type="InterPro" id="IPR022357">
    <property type="entry name" value="MIP_CS"/>
</dbReference>
<feature type="transmembrane region" description="Helical" evidence="8">
    <location>
        <begin position="146"/>
        <end position="165"/>
    </location>
</feature>
<dbReference type="CDD" id="cd00333">
    <property type="entry name" value="MIP"/>
    <property type="match status" value="1"/>
</dbReference>
<comment type="similarity">
    <text evidence="2 7">Belongs to the MIP/aquaporin (TC 1.A.8) family.</text>
</comment>
<evidence type="ECO:0000313" key="10">
    <source>
        <dbReference type="Proteomes" id="UP000007652"/>
    </source>
</evidence>
<organism evidence="9 10">
    <name type="scientific">Caloramator australicus RC3</name>
    <dbReference type="NCBI Taxonomy" id="857293"/>
    <lineage>
        <taxon>Bacteria</taxon>
        <taxon>Bacillati</taxon>
        <taxon>Bacillota</taxon>
        <taxon>Clostridia</taxon>
        <taxon>Eubacteriales</taxon>
        <taxon>Clostridiaceae</taxon>
        <taxon>Caloramator</taxon>
    </lineage>
</organism>
<dbReference type="GO" id="GO:0005886">
    <property type="term" value="C:plasma membrane"/>
    <property type="evidence" value="ECO:0007669"/>
    <property type="project" value="TreeGrafter"/>
</dbReference>
<dbReference type="eggNOG" id="COG0580">
    <property type="taxonomic scope" value="Bacteria"/>
</dbReference>
<evidence type="ECO:0000256" key="6">
    <source>
        <dbReference type="ARBA" id="ARBA00023136"/>
    </source>
</evidence>
<dbReference type="PRINTS" id="PR00783">
    <property type="entry name" value="MINTRINSICP"/>
</dbReference>
<dbReference type="EMBL" id="CAKP01000002">
    <property type="protein sequence ID" value="CCC57748.1"/>
    <property type="molecule type" value="Genomic_DNA"/>
</dbReference>
<accession>G0V3Q8</accession>
<evidence type="ECO:0000256" key="4">
    <source>
        <dbReference type="ARBA" id="ARBA00022692"/>
    </source>
</evidence>
<dbReference type="Gene3D" id="1.20.1080.10">
    <property type="entry name" value="Glycerol uptake facilitator protein"/>
    <property type="match status" value="1"/>
</dbReference>
<evidence type="ECO:0000256" key="8">
    <source>
        <dbReference type="SAM" id="Phobius"/>
    </source>
</evidence>
<dbReference type="AlphaFoldDB" id="G0V3Q8"/>
<dbReference type="InterPro" id="IPR050363">
    <property type="entry name" value="MIP/Aquaporin"/>
</dbReference>
<dbReference type="PROSITE" id="PS00221">
    <property type="entry name" value="MIP"/>
    <property type="match status" value="1"/>
</dbReference>
<protein>
    <submittedName>
        <fullName evidence="9">Glycerol uptake facilitator protein</fullName>
    </submittedName>
</protein>
<reference evidence="9 10" key="1">
    <citation type="journal article" date="2011" name="J. Bacteriol.">
        <title>Draft genome sequence of Caloramator australicus strain RC3T, a thermoanaerobe from the Great Artesian Basin of Australia.</title>
        <authorList>
            <person name="Ogg C.D."/>
            <person name="Patel B.K.C."/>
        </authorList>
    </citation>
    <scope>NUCLEOTIDE SEQUENCE [LARGE SCALE GENOMIC DNA]</scope>
    <source>
        <strain evidence="9 10">RC3</strain>
    </source>
</reference>
<feature type="transmembrane region" description="Helical" evidence="8">
    <location>
        <begin position="85"/>
        <end position="106"/>
    </location>
</feature>
<keyword evidence="3 7" id="KW-0813">Transport</keyword>
<evidence type="ECO:0000313" key="9">
    <source>
        <dbReference type="EMBL" id="CCC57748.1"/>
    </source>
</evidence>
<evidence type="ECO:0000256" key="2">
    <source>
        <dbReference type="ARBA" id="ARBA00006175"/>
    </source>
</evidence>
<dbReference type="GO" id="GO:0015254">
    <property type="term" value="F:glycerol channel activity"/>
    <property type="evidence" value="ECO:0007669"/>
    <property type="project" value="TreeGrafter"/>
</dbReference>
<name>G0V3Q8_9CLOT</name>
<dbReference type="Pfam" id="PF00230">
    <property type="entry name" value="MIP"/>
    <property type="match status" value="1"/>
</dbReference>
<dbReference type="SUPFAM" id="SSF81338">
    <property type="entry name" value="Aquaporin-like"/>
    <property type="match status" value="1"/>
</dbReference>
<dbReference type="PANTHER" id="PTHR43829">
    <property type="entry name" value="AQUAPORIN OR AQUAGLYCEROPORIN RELATED"/>
    <property type="match status" value="1"/>
</dbReference>
<feature type="transmembrane region" description="Helical" evidence="8">
    <location>
        <begin position="13"/>
        <end position="32"/>
    </location>
</feature>
<keyword evidence="5 8" id="KW-1133">Transmembrane helix</keyword>
<comment type="subcellular location">
    <subcellularLocation>
        <location evidence="1">Membrane</location>
        <topology evidence="1">Multi-pass membrane protein</topology>
    </subcellularLocation>
</comment>
<dbReference type="PANTHER" id="PTHR43829:SF9">
    <property type="entry name" value="AQUAPORIN-9"/>
    <property type="match status" value="1"/>
</dbReference>
<keyword evidence="10" id="KW-1185">Reference proteome</keyword>
<feature type="transmembrane region" description="Helical" evidence="8">
    <location>
        <begin position="230"/>
        <end position="248"/>
    </location>
</feature>
<dbReference type="STRING" id="857293.CAAU_0098"/>
<keyword evidence="6 8" id="KW-0472">Membrane</keyword>
<dbReference type="InterPro" id="IPR023271">
    <property type="entry name" value="Aquaporin-like"/>
</dbReference>
<feature type="transmembrane region" description="Helical" evidence="8">
    <location>
        <begin position="44"/>
        <end position="65"/>
    </location>
</feature>
<evidence type="ECO:0000256" key="3">
    <source>
        <dbReference type="ARBA" id="ARBA00022448"/>
    </source>
</evidence>
<gene>
    <name evidence="9" type="ORF">CAAU_0098</name>
</gene>
<dbReference type="InterPro" id="IPR000425">
    <property type="entry name" value="MIP"/>
</dbReference>
<evidence type="ECO:0000256" key="5">
    <source>
        <dbReference type="ARBA" id="ARBA00022989"/>
    </source>
</evidence>
<sequence length="271" mass="28684">MQKSYLGELISEFIGSFILIFIGAGVVAALVLEGAGIGQWEISIVWGMAVAMAIFVTGSISGTHINPAVTLALATFKGFDKKKVIPYIIAQMLGTFAAAAVVYGLYRSSFLLYEQTNNLVRGTQESAKLVGIFSTFPKPHLSTMEALLVEIAITAFLLIVVLAVGDTRNQAAPTPGMAAVMIGITIAIIGSSFGPLTGFAMNPARDLGPRLFAIFAGWGSAAIGPNNYGFIVPIFGPIIGAQLGAFIYEKIIVPYFPTMQVVAKSKVEIKK</sequence>
<dbReference type="NCBIfam" id="TIGR00861">
    <property type="entry name" value="MIP"/>
    <property type="match status" value="1"/>
</dbReference>
<evidence type="ECO:0000256" key="7">
    <source>
        <dbReference type="RuleBase" id="RU000477"/>
    </source>
</evidence>
<keyword evidence="4 7" id="KW-0812">Transmembrane</keyword>
<feature type="transmembrane region" description="Helical" evidence="8">
    <location>
        <begin position="177"/>
        <end position="200"/>
    </location>
</feature>
<proteinExistence type="inferred from homology"/>
<comment type="caution">
    <text evidence="9">The sequence shown here is derived from an EMBL/GenBank/DDBJ whole genome shotgun (WGS) entry which is preliminary data.</text>
</comment>
<evidence type="ECO:0000256" key="1">
    <source>
        <dbReference type="ARBA" id="ARBA00004141"/>
    </source>
</evidence>
<dbReference type="Proteomes" id="UP000007652">
    <property type="component" value="Unassembled WGS sequence"/>
</dbReference>
<dbReference type="RefSeq" id="WP_008907471.1">
    <property type="nucleotide sequence ID" value="NZ_CAKP01000002.1"/>
</dbReference>
<dbReference type="OrthoDB" id="9807293at2"/>